<dbReference type="InterPro" id="IPR023213">
    <property type="entry name" value="CAT-like_dom_sf"/>
</dbReference>
<dbReference type="Gene3D" id="3.30.559.30">
    <property type="entry name" value="Nonribosomal peptide synthetase, condensation domain"/>
    <property type="match status" value="1"/>
</dbReference>
<feature type="domain" description="Phthiocerol/phthiodiolone dimycocerosyl transferase C-terminal" evidence="3">
    <location>
        <begin position="208"/>
        <end position="271"/>
    </location>
</feature>
<dbReference type="PANTHER" id="PTHR42034">
    <property type="entry name" value="CHROMOSOME 7, WHOLE GENOME SHOTGUN SEQUENCE-RELATED"/>
    <property type="match status" value="1"/>
</dbReference>
<organism evidence="4 5">
    <name type="scientific">Neonectria punicea</name>
    <dbReference type="NCBI Taxonomy" id="979145"/>
    <lineage>
        <taxon>Eukaryota</taxon>
        <taxon>Fungi</taxon>
        <taxon>Dikarya</taxon>
        <taxon>Ascomycota</taxon>
        <taxon>Pezizomycotina</taxon>
        <taxon>Sordariomycetes</taxon>
        <taxon>Hypocreomycetidae</taxon>
        <taxon>Hypocreales</taxon>
        <taxon>Nectriaceae</taxon>
        <taxon>Neonectria</taxon>
    </lineage>
</organism>
<dbReference type="EMBL" id="JAZAVJ010000027">
    <property type="protein sequence ID" value="KAK7420762.1"/>
    <property type="molecule type" value="Genomic_DNA"/>
</dbReference>
<protein>
    <recommendedName>
        <fullName evidence="3">Phthiocerol/phthiodiolone dimycocerosyl transferase C-terminal domain-containing protein</fullName>
    </recommendedName>
</protein>
<evidence type="ECO:0000256" key="2">
    <source>
        <dbReference type="ARBA" id="ARBA00023315"/>
    </source>
</evidence>
<evidence type="ECO:0000313" key="4">
    <source>
        <dbReference type="EMBL" id="KAK7420762.1"/>
    </source>
</evidence>
<dbReference type="PANTHER" id="PTHR42034:SF1">
    <property type="entry name" value="CONDENSATION DOMAIN-CONTAINING PROTEIN"/>
    <property type="match status" value="1"/>
</dbReference>
<keyword evidence="2" id="KW-0012">Acyltransferase</keyword>
<sequence length="389" mass="43171">MASLQPWTREGSAWKRNTGGMESFYVSITPPDGQFEYLGRPTDLEQALKDGWISLRHEIPSLASTVSGNTRVCDFPDGVNVAQWASRTFQVHEETTAEQLFARLRSLSSITLHYLPKTQQLVINAPHSLINGRGILYLYNALFTQLSNQCAPTGAVGELSPTENELLGLKNVPSEQNIQAAQSLLSRFGSPNPPVRMPNVNFDQVPGDAARTQLKLSPEATKAVVAACKERGITVTAAWHAALILTVREIQASAGEDGRTFTTFTNFDLRRWFPKSFDAARIFAGPYHIALPFSVDMDNKTFKDIAQDLTKEYKNPMEFADGDVNFIPSVITACEEIFKAGPAPSSTPILSSMGVIDNYLKRQQGDWRIEDYWLADTMLSAEIQSFLWT</sequence>
<evidence type="ECO:0000313" key="5">
    <source>
        <dbReference type="Proteomes" id="UP001498476"/>
    </source>
</evidence>
<gene>
    <name evidence="4" type="ORF">QQX98_002566</name>
</gene>
<dbReference type="InterPro" id="IPR031641">
    <property type="entry name" value="PapA_C"/>
</dbReference>
<accession>A0ABR1HHX0</accession>
<comment type="caution">
    <text evidence="4">The sequence shown here is derived from an EMBL/GenBank/DDBJ whole genome shotgun (WGS) entry which is preliminary data.</text>
</comment>
<evidence type="ECO:0000256" key="1">
    <source>
        <dbReference type="ARBA" id="ARBA00022679"/>
    </source>
</evidence>
<dbReference type="Pfam" id="PF16911">
    <property type="entry name" value="PapA_C"/>
    <property type="match status" value="1"/>
</dbReference>
<keyword evidence="5" id="KW-1185">Reference proteome</keyword>
<dbReference type="Proteomes" id="UP001498476">
    <property type="component" value="Unassembled WGS sequence"/>
</dbReference>
<keyword evidence="1" id="KW-0808">Transferase</keyword>
<proteinExistence type="predicted"/>
<dbReference type="Gene3D" id="3.30.559.10">
    <property type="entry name" value="Chloramphenicol acetyltransferase-like domain"/>
    <property type="match status" value="1"/>
</dbReference>
<name>A0ABR1HHX0_9HYPO</name>
<dbReference type="SUPFAM" id="SSF52777">
    <property type="entry name" value="CoA-dependent acyltransferases"/>
    <property type="match status" value="1"/>
</dbReference>
<evidence type="ECO:0000259" key="3">
    <source>
        <dbReference type="Pfam" id="PF16911"/>
    </source>
</evidence>
<reference evidence="4 5" key="1">
    <citation type="journal article" date="2025" name="Microbiol. Resour. Announc.">
        <title>Draft genome sequences for Neonectria magnoliae and Neonectria punicea, canker pathogens of Liriodendron tulipifera and Acer saccharum in West Virginia.</title>
        <authorList>
            <person name="Petronek H.M."/>
            <person name="Kasson M.T."/>
            <person name="Metheny A.M."/>
            <person name="Stauder C.M."/>
            <person name="Lovett B."/>
            <person name="Lynch S.C."/>
            <person name="Garnas J.R."/>
            <person name="Kasson L.R."/>
            <person name="Stajich J.E."/>
        </authorList>
    </citation>
    <scope>NUCLEOTIDE SEQUENCE [LARGE SCALE GENOMIC DNA]</scope>
    <source>
        <strain evidence="4 5">NRRL 64653</strain>
    </source>
</reference>